<dbReference type="CDD" id="cd09272">
    <property type="entry name" value="RNase_HI_RT_Ty1"/>
    <property type="match status" value="1"/>
</dbReference>
<dbReference type="Pfam" id="PF07727">
    <property type="entry name" value="RVT_2"/>
    <property type="match status" value="1"/>
</dbReference>
<gene>
    <name evidence="3" type="ORF">N7532_002446</name>
</gene>
<dbReference type="SUPFAM" id="SSF56672">
    <property type="entry name" value="DNA/RNA polymerases"/>
    <property type="match status" value="1"/>
</dbReference>
<name>A0A9W9KL92_9EURO</name>
<proteinExistence type="predicted"/>
<dbReference type="Proteomes" id="UP001149074">
    <property type="component" value="Unassembled WGS sequence"/>
</dbReference>
<evidence type="ECO:0000256" key="1">
    <source>
        <dbReference type="SAM" id="MobiDB-lite"/>
    </source>
</evidence>
<dbReference type="OrthoDB" id="3799035at2759"/>
<reference evidence="3" key="2">
    <citation type="journal article" date="2023" name="IMA Fungus">
        <title>Comparative genomic study of the Penicillium genus elucidates a diverse pangenome and 15 lateral gene transfer events.</title>
        <authorList>
            <person name="Petersen C."/>
            <person name="Sorensen T."/>
            <person name="Nielsen M.R."/>
            <person name="Sondergaard T.E."/>
            <person name="Sorensen J.L."/>
            <person name="Fitzpatrick D.A."/>
            <person name="Frisvad J.C."/>
            <person name="Nielsen K.L."/>
        </authorList>
    </citation>
    <scope>NUCLEOTIDE SEQUENCE</scope>
    <source>
        <strain evidence="3">IBT 30761</strain>
    </source>
</reference>
<keyword evidence="4" id="KW-1185">Reference proteome</keyword>
<feature type="domain" description="Reverse transcriptase Ty1/copia-type" evidence="2">
    <location>
        <begin position="128"/>
        <end position="354"/>
    </location>
</feature>
<dbReference type="InterPro" id="IPR013103">
    <property type="entry name" value="RVT_2"/>
</dbReference>
<dbReference type="PANTHER" id="PTHR11439:SF438">
    <property type="entry name" value="REVERSE TRANSCRIPTASE TY1_COPIA-TYPE DOMAIN-CONTAINING PROTEIN"/>
    <property type="match status" value="1"/>
</dbReference>
<comment type="caution">
    <text evidence="3">The sequence shown here is derived from an EMBL/GenBank/DDBJ whole genome shotgun (WGS) entry which is preliminary data.</text>
</comment>
<accession>A0A9W9KL92</accession>
<feature type="region of interest" description="Disordered" evidence="1">
    <location>
        <begin position="18"/>
        <end position="39"/>
    </location>
</feature>
<dbReference type="GeneID" id="81353919"/>
<organism evidence="3 4">
    <name type="scientific">Penicillium argentinense</name>
    <dbReference type="NCBI Taxonomy" id="1131581"/>
    <lineage>
        <taxon>Eukaryota</taxon>
        <taxon>Fungi</taxon>
        <taxon>Dikarya</taxon>
        <taxon>Ascomycota</taxon>
        <taxon>Pezizomycotina</taxon>
        <taxon>Eurotiomycetes</taxon>
        <taxon>Eurotiomycetidae</taxon>
        <taxon>Eurotiales</taxon>
        <taxon>Aspergillaceae</taxon>
        <taxon>Penicillium</taxon>
    </lineage>
</organism>
<sequence>MRPFVLIDNTDIDLSAYHLKPSHKRDRSDSPPPDEPDEKHQRVNLAAFIQAFSAHQNQPKKVAISSVPPAPSDYSKLENHPFRQEFRDAMQVEFAKLIEMEAFIPFSTSEMYRSHDQNCTGSSKHCPRHQVIPMRWVFAYKSDDKGFISKFKARLCVRGDMQLPADQDTRTSTLASRTFQTLIAIMTAFDLETYQMDVVNAFLNSKLDQEVYCHYPPGMGSKGRCLKLKRAVYGLRVAGKRWENDIRSTLLSINFQHCPDDPCLYHDGKMIIMVFVDDFLALYHRSDKQHAIDIKRKLRQQFEMKDCGELTQFIGIRIARDRLNRKTWLDRSAYIEKITAKFHLLNHRTPRVPLPSQYSTTFTSDDKLDDKLINLYQQKCGSTLFPAIWTRPDVAFANQILAQHLTKPTVKHMAAVDHLISYLYGTRDLAICYDGNWRSADAFMAASDASFGDNHDRKSSEGFVFCLFGGPIEWSSRKQPTITTSKTEAELLAISQASKHLYWTIRVFRFIDFDPSHDLVIQCDNKQSI</sequence>
<dbReference type="InterPro" id="IPR043502">
    <property type="entry name" value="DNA/RNA_pol_sf"/>
</dbReference>
<dbReference type="EMBL" id="JAPQKI010000003">
    <property type="protein sequence ID" value="KAJ5109801.1"/>
    <property type="molecule type" value="Genomic_DNA"/>
</dbReference>
<dbReference type="AlphaFoldDB" id="A0A9W9KL92"/>
<reference evidence="3" key="1">
    <citation type="submission" date="2022-11" db="EMBL/GenBank/DDBJ databases">
        <authorList>
            <person name="Petersen C."/>
        </authorList>
    </citation>
    <scope>NUCLEOTIDE SEQUENCE</scope>
    <source>
        <strain evidence="3">IBT 30761</strain>
    </source>
</reference>
<protein>
    <recommendedName>
        <fullName evidence="2">Reverse transcriptase Ty1/copia-type domain-containing protein</fullName>
    </recommendedName>
</protein>
<evidence type="ECO:0000259" key="2">
    <source>
        <dbReference type="Pfam" id="PF07727"/>
    </source>
</evidence>
<dbReference type="PANTHER" id="PTHR11439">
    <property type="entry name" value="GAG-POL-RELATED RETROTRANSPOSON"/>
    <property type="match status" value="1"/>
</dbReference>
<evidence type="ECO:0000313" key="4">
    <source>
        <dbReference type="Proteomes" id="UP001149074"/>
    </source>
</evidence>
<dbReference type="RefSeq" id="XP_056477912.1">
    <property type="nucleotide sequence ID" value="XM_056614940.1"/>
</dbReference>
<evidence type="ECO:0000313" key="3">
    <source>
        <dbReference type="EMBL" id="KAJ5109801.1"/>
    </source>
</evidence>